<keyword evidence="2" id="KW-1185">Reference proteome</keyword>
<protein>
    <recommendedName>
        <fullName evidence="3">DUF241 domain protein</fullName>
    </recommendedName>
</protein>
<dbReference type="GO" id="GO:0048367">
    <property type="term" value="P:shoot system development"/>
    <property type="evidence" value="ECO:0007669"/>
    <property type="project" value="InterPro"/>
</dbReference>
<proteinExistence type="predicted"/>
<evidence type="ECO:0008006" key="3">
    <source>
        <dbReference type="Google" id="ProtNLM"/>
    </source>
</evidence>
<dbReference type="GO" id="GO:0048364">
    <property type="term" value="P:root development"/>
    <property type="evidence" value="ECO:0007669"/>
    <property type="project" value="InterPro"/>
</dbReference>
<comment type="caution">
    <text evidence="1">The sequence shown here is derived from an EMBL/GenBank/DDBJ whole genome shotgun (WGS) entry which is preliminary data.</text>
</comment>
<dbReference type="PANTHER" id="PTHR33070">
    <property type="entry name" value="OS06G0725500 PROTEIN"/>
    <property type="match status" value="1"/>
</dbReference>
<dbReference type="Pfam" id="PF03087">
    <property type="entry name" value="BPS1"/>
    <property type="match status" value="1"/>
</dbReference>
<dbReference type="Proteomes" id="UP001293593">
    <property type="component" value="Unassembled WGS sequence"/>
</dbReference>
<dbReference type="PANTHER" id="PTHR33070:SF129">
    <property type="entry name" value="DUF241 DOMAIN PROTEIN"/>
    <property type="match status" value="1"/>
</dbReference>
<name>A0AAE1N7K9_9FABA</name>
<evidence type="ECO:0000313" key="2">
    <source>
        <dbReference type="Proteomes" id="UP001293593"/>
    </source>
</evidence>
<organism evidence="1 2">
    <name type="scientific">Acacia crassicarpa</name>
    <name type="common">northern wattle</name>
    <dbReference type="NCBI Taxonomy" id="499986"/>
    <lineage>
        <taxon>Eukaryota</taxon>
        <taxon>Viridiplantae</taxon>
        <taxon>Streptophyta</taxon>
        <taxon>Embryophyta</taxon>
        <taxon>Tracheophyta</taxon>
        <taxon>Spermatophyta</taxon>
        <taxon>Magnoliopsida</taxon>
        <taxon>eudicotyledons</taxon>
        <taxon>Gunneridae</taxon>
        <taxon>Pentapetalae</taxon>
        <taxon>rosids</taxon>
        <taxon>fabids</taxon>
        <taxon>Fabales</taxon>
        <taxon>Fabaceae</taxon>
        <taxon>Caesalpinioideae</taxon>
        <taxon>mimosoid clade</taxon>
        <taxon>Acacieae</taxon>
        <taxon>Acacia</taxon>
    </lineage>
</organism>
<dbReference type="InterPro" id="IPR004320">
    <property type="entry name" value="BPS1_pln"/>
</dbReference>
<dbReference type="EMBL" id="JAWXYG010000001">
    <property type="protein sequence ID" value="KAK4284739.1"/>
    <property type="molecule type" value="Genomic_DNA"/>
</dbReference>
<dbReference type="AlphaFoldDB" id="A0AAE1N7K9"/>
<accession>A0AAE1N7K9</accession>
<gene>
    <name evidence="1" type="ORF">QN277_001527</name>
</gene>
<sequence length="294" mass="33103">MAASDNHTRSKSLPSKPHPLILQCNEHLSRLEASTATTSTYSSSSSSLHHKLRDLQDLHETVEKLAQVSLTKEVLVQESQENWVEKLLDGSLRLLDACTAAKDSLLHTKECAREVQSIMRRKRGGEMEVTIEVRKYLTSRKVVKKAISKALGNLKSASNKCKFSPSHKGHDQNPELVSLFKDVEIVTLQILESLLSFISVSTQSKSSNWSVVSKLMQNKKVSSTQEAEENEFAKVDSALQAFVFHTTRKSENIDHLQNQLGDLELVIQDFVEGLENLFRRFIKTRVALLNILNH</sequence>
<reference evidence="1" key="1">
    <citation type="submission" date="2023-10" db="EMBL/GenBank/DDBJ databases">
        <title>Chromosome-level genome of the transformable northern wattle, Acacia crassicarpa.</title>
        <authorList>
            <person name="Massaro I."/>
            <person name="Sinha N.R."/>
            <person name="Poethig S."/>
            <person name="Leichty A.R."/>
        </authorList>
    </citation>
    <scope>NUCLEOTIDE SEQUENCE</scope>
    <source>
        <strain evidence="1">Acra3RX</strain>
        <tissue evidence="1">Leaf</tissue>
    </source>
</reference>
<evidence type="ECO:0000313" key="1">
    <source>
        <dbReference type="EMBL" id="KAK4284739.1"/>
    </source>
</evidence>